<dbReference type="GO" id="GO:0032153">
    <property type="term" value="C:cell division site"/>
    <property type="evidence" value="ECO:0007669"/>
    <property type="project" value="TreeGrafter"/>
</dbReference>
<dbReference type="STRING" id="64971.SAMN05421831_103113"/>
<dbReference type="Pfam" id="PF01476">
    <property type="entry name" value="LysM"/>
    <property type="match status" value="1"/>
</dbReference>
<dbReference type="CDD" id="cd12797">
    <property type="entry name" value="M23_peptidase"/>
    <property type="match status" value="1"/>
</dbReference>
<dbReference type="PANTHER" id="PTHR21666:SF263">
    <property type="entry name" value="MUREIN HYDROLASE ACTIVATOR NLPD"/>
    <property type="match status" value="1"/>
</dbReference>
<dbReference type="GO" id="GO:0009279">
    <property type="term" value="C:cell outer membrane"/>
    <property type="evidence" value="ECO:0007669"/>
    <property type="project" value="TreeGrafter"/>
</dbReference>
<dbReference type="SUPFAM" id="SSF54106">
    <property type="entry name" value="LysM domain"/>
    <property type="match status" value="1"/>
</dbReference>
<dbReference type="InterPro" id="IPR050570">
    <property type="entry name" value="Cell_wall_metabolism_enzyme"/>
</dbReference>
<dbReference type="InterPro" id="IPR036779">
    <property type="entry name" value="LysM_dom_sf"/>
</dbReference>
<organism evidence="5 6">
    <name type="scientific">Allopseudospirillum japonicum</name>
    <dbReference type="NCBI Taxonomy" id="64971"/>
    <lineage>
        <taxon>Bacteria</taxon>
        <taxon>Pseudomonadati</taxon>
        <taxon>Pseudomonadota</taxon>
        <taxon>Gammaproteobacteria</taxon>
        <taxon>Oceanospirillales</taxon>
        <taxon>Oceanospirillaceae</taxon>
        <taxon>Allopseudospirillum</taxon>
    </lineage>
</organism>
<feature type="compositionally biased region" description="Polar residues" evidence="2">
    <location>
        <begin position="129"/>
        <end position="142"/>
    </location>
</feature>
<dbReference type="Proteomes" id="UP000242999">
    <property type="component" value="Unassembled WGS sequence"/>
</dbReference>
<feature type="compositionally biased region" description="Pro residues" evidence="2">
    <location>
        <begin position="165"/>
        <end position="186"/>
    </location>
</feature>
<dbReference type="GO" id="GO:0004222">
    <property type="term" value="F:metalloendopeptidase activity"/>
    <property type="evidence" value="ECO:0007669"/>
    <property type="project" value="TreeGrafter"/>
</dbReference>
<proteinExistence type="inferred from homology"/>
<evidence type="ECO:0000256" key="3">
    <source>
        <dbReference type="SAM" id="SignalP"/>
    </source>
</evidence>
<comment type="similarity">
    <text evidence="1">Belongs to the E.coli NlpD/Haemophilus LppB family.</text>
</comment>
<dbReference type="InterPro" id="IPR016047">
    <property type="entry name" value="M23ase_b-sheet_dom"/>
</dbReference>
<dbReference type="Gene3D" id="3.10.350.10">
    <property type="entry name" value="LysM domain"/>
    <property type="match status" value="1"/>
</dbReference>
<dbReference type="Pfam" id="PF01551">
    <property type="entry name" value="Peptidase_M23"/>
    <property type="match status" value="1"/>
</dbReference>
<protein>
    <submittedName>
        <fullName evidence="5">Lipoprotein NlpD</fullName>
    </submittedName>
</protein>
<keyword evidence="5" id="KW-0449">Lipoprotein</keyword>
<feature type="domain" description="LysM" evidence="4">
    <location>
        <begin position="50"/>
        <end position="94"/>
    </location>
</feature>
<dbReference type="AlphaFoldDB" id="A0A1H6RA12"/>
<gene>
    <name evidence="5" type="ORF">SAMN05421831_103113</name>
</gene>
<dbReference type="CDD" id="cd00118">
    <property type="entry name" value="LysM"/>
    <property type="match status" value="1"/>
</dbReference>
<dbReference type="PANTHER" id="PTHR21666">
    <property type="entry name" value="PEPTIDASE-RELATED"/>
    <property type="match status" value="1"/>
</dbReference>
<dbReference type="PROSITE" id="PS51782">
    <property type="entry name" value="LYSM"/>
    <property type="match status" value="1"/>
</dbReference>
<name>A0A1H6RA12_9GAMM</name>
<dbReference type="SMART" id="SM00257">
    <property type="entry name" value="LysM"/>
    <property type="match status" value="1"/>
</dbReference>
<sequence length="345" mass="36757">MVRTSRLTTSKLWLCAAVITSTLVSGCAQQAYNYAPVADLSDPYGYVDKSVHIVQKGDTLYSIAWGYGRDYRDIAAYNGISAPYTIYPGQALRLNPRALSANTSHQTASPQPVAPPSTSIQQPEVAPASSPTQTYPLTETNTPTYPLSEPETLPPSPQPATKAPAPLPPTPEVNTPPQPQVTPPPTKVEVSPPKPTATETSSKTQTPAAEPASPPVVKGLQENFAWAWPTQGKVISGFDLKNSLNRGIDISGKLGQAVKAAGPGIVVYAGSGVRGYGNLVILKHNDRYFSAYGHNSELLVQEGQEVAKGEVIARMGATSADQIKLHFEIRENGNPIDPLKLLPKS</sequence>
<feature type="compositionally biased region" description="Polar residues" evidence="2">
    <location>
        <begin position="197"/>
        <end position="207"/>
    </location>
</feature>
<dbReference type="InterPro" id="IPR011055">
    <property type="entry name" value="Dup_hybrid_motif"/>
</dbReference>
<dbReference type="Gene3D" id="2.70.70.10">
    <property type="entry name" value="Glucose Permease (Domain IIA)"/>
    <property type="match status" value="1"/>
</dbReference>
<evidence type="ECO:0000313" key="5">
    <source>
        <dbReference type="EMBL" id="SEI51316.1"/>
    </source>
</evidence>
<evidence type="ECO:0000259" key="4">
    <source>
        <dbReference type="PROSITE" id="PS51782"/>
    </source>
</evidence>
<feature type="signal peptide" evidence="3">
    <location>
        <begin position="1"/>
        <end position="30"/>
    </location>
</feature>
<keyword evidence="3" id="KW-0732">Signal</keyword>
<feature type="chain" id="PRO_5017436008" evidence="3">
    <location>
        <begin position="31"/>
        <end position="345"/>
    </location>
</feature>
<evidence type="ECO:0000256" key="2">
    <source>
        <dbReference type="SAM" id="MobiDB-lite"/>
    </source>
</evidence>
<reference evidence="6" key="1">
    <citation type="submission" date="2016-10" db="EMBL/GenBank/DDBJ databases">
        <authorList>
            <person name="Varghese N."/>
            <person name="Submissions S."/>
        </authorList>
    </citation>
    <scope>NUCLEOTIDE SEQUENCE [LARGE SCALE GENOMIC DNA]</scope>
    <source>
        <strain evidence="6">DSM 7165</strain>
    </source>
</reference>
<feature type="region of interest" description="Disordered" evidence="2">
    <location>
        <begin position="101"/>
        <end position="215"/>
    </location>
</feature>
<accession>A0A1H6RA12</accession>
<dbReference type="PROSITE" id="PS51257">
    <property type="entry name" value="PROKAR_LIPOPROTEIN"/>
    <property type="match status" value="1"/>
</dbReference>
<dbReference type="EMBL" id="FNYH01000003">
    <property type="protein sequence ID" value="SEI51316.1"/>
    <property type="molecule type" value="Genomic_DNA"/>
</dbReference>
<evidence type="ECO:0000313" key="6">
    <source>
        <dbReference type="Proteomes" id="UP000242999"/>
    </source>
</evidence>
<dbReference type="InterPro" id="IPR018392">
    <property type="entry name" value="LysM"/>
</dbReference>
<keyword evidence="6" id="KW-1185">Reference proteome</keyword>
<feature type="compositionally biased region" description="Polar residues" evidence="2">
    <location>
        <begin position="101"/>
        <end position="122"/>
    </location>
</feature>
<dbReference type="SUPFAM" id="SSF51261">
    <property type="entry name" value="Duplicated hybrid motif"/>
    <property type="match status" value="1"/>
</dbReference>
<evidence type="ECO:0000256" key="1">
    <source>
        <dbReference type="ARBA" id="ARBA00038420"/>
    </source>
</evidence>